<dbReference type="CDD" id="cd01127">
    <property type="entry name" value="TrwB_TraG_TraD_VirD4"/>
    <property type="match status" value="1"/>
</dbReference>
<dbReference type="InterPro" id="IPR051539">
    <property type="entry name" value="T4SS-coupling_protein"/>
</dbReference>
<dbReference type="PANTHER" id="PTHR37937:SF1">
    <property type="entry name" value="CONJUGATIVE TRANSFER: DNA TRANSPORT"/>
    <property type="match status" value="1"/>
</dbReference>
<evidence type="ECO:0000256" key="4">
    <source>
        <dbReference type="ARBA" id="ARBA00022692"/>
    </source>
</evidence>
<dbReference type="Gene3D" id="3.40.50.300">
    <property type="entry name" value="P-loop containing nucleotide triphosphate hydrolases"/>
    <property type="match status" value="1"/>
</dbReference>
<keyword evidence="5" id="KW-1133">Transmembrane helix</keyword>
<dbReference type="InterPro" id="IPR003688">
    <property type="entry name" value="TraG/VirD4"/>
</dbReference>
<keyword evidence="4" id="KW-0812">Transmembrane</keyword>
<dbReference type="EMBL" id="CP063197">
    <property type="protein sequence ID" value="UOE22261.1"/>
    <property type="molecule type" value="Genomic_DNA"/>
</dbReference>
<dbReference type="PANTHER" id="PTHR37937">
    <property type="entry name" value="CONJUGATIVE TRANSFER: DNA TRANSPORT"/>
    <property type="match status" value="1"/>
</dbReference>
<evidence type="ECO:0000256" key="3">
    <source>
        <dbReference type="ARBA" id="ARBA00022475"/>
    </source>
</evidence>
<dbReference type="KEGG" id="thao:NI17_024155"/>
<reference evidence="7" key="1">
    <citation type="submission" date="2020-10" db="EMBL/GenBank/DDBJ databases">
        <title>De novo genome project of the cellulose decomposer Thermobifida halotolerans type strain.</title>
        <authorList>
            <person name="Nagy I."/>
            <person name="Horvath B."/>
            <person name="Kukolya J."/>
            <person name="Nagy I."/>
            <person name="Orsini M."/>
        </authorList>
    </citation>
    <scope>NUCLEOTIDE SEQUENCE</scope>
    <source>
        <strain evidence="7">DSM 44931</strain>
        <plasmid evidence="7">pTH1</plasmid>
    </source>
</reference>
<accession>A0A399FVE4</accession>
<sequence>MRDDRRTLGLFGDPAPLIGLGALALALLGLGVVWLGGTLGAWASGAGWNPPRFGPGMIILLLRGKPLWPGADSGWIAAGILALALLVVALASLLAAWAVRRWRASVPGLATRAHVQDFAPKAATTKARRLRRSLQGVPDSQLTGADTGLLLGNLAGTRMELRSSFEDVTVVIAGPRVGKTSRIVANPVLDAVGPCLVTSVRPDVYTITARHRERQGGRVWLFDPQNITHGEQTMWWDILSMARTLEGARRLAAHLTRAMGKSHSGDGEFFTAAGRSTLTNLLHAAALDNRPLADMLNWTSDQRDRTAVYILRGHGLQAMADALERMTKLAQETQDGVYEHVRQAVASLYDPDIAAWVTPQPGAEEFDPAAFVESKDTLYMLSKEGGGGASGILAALTDACLDAGVRLAEASRGGRMDPPLLAMLDEAANICRIEDLPNKYSIFGGFGLNVTTVLQSYDQGADAWGREGMKKLWGAATVKLLGAGMDDYRFLDELSHLVGMRAIVEQSFTTSGGGTSSTHSRRRERIMDAAEFRELDKKQALLLATATRPALLDLQAWYERPDAEQLQKDKDLMERRIEEQAAAARR</sequence>
<evidence type="ECO:0000313" key="8">
    <source>
        <dbReference type="Proteomes" id="UP000265719"/>
    </source>
</evidence>
<dbReference type="AlphaFoldDB" id="A0A399FVE4"/>
<dbReference type="GO" id="GO:0005886">
    <property type="term" value="C:plasma membrane"/>
    <property type="evidence" value="ECO:0007669"/>
    <property type="project" value="UniProtKB-SubCell"/>
</dbReference>
<dbReference type="InterPro" id="IPR027417">
    <property type="entry name" value="P-loop_NTPase"/>
</dbReference>
<proteinExistence type="inferred from homology"/>
<keyword evidence="8" id="KW-1185">Reference proteome</keyword>
<dbReference type="RefSeq" id="WP_119268225.1">
    <property type="nucleotide sequence ID" value="NZ_CP063197.1"/>
</dbReference>
<comment type="similarity">
    <text evidence="2">Belongs to the VirD4/TraG family.</text>
</comment>
<dbReference type="Proteomes" id="UP000265719">
    <property type="component" value="Plasmid pTH1"/>
</dbReference>
<comment type="subcellular location">
    <subcellularLocation>
        <location evidence="1">Cell membrane</location>
        <topology evidence="1">Multi-pass membrane protein</topology>
    </subcellularLocation>
</comment>
<protein>
    <submittedName>
        <fullName evidence="7">Type IV secretory system conjugative DNA transfer family protein</fullName>
    </submittedName>
</protein>
<gene>
    <name evidence="7" type="ORF">NI17_024155</name>
</gene>
<evidence type="ECO:0000256" key="5">
    <source>
        <dbReference type="ARBA" id="ARBA00022989"/>
    </source>
</evidence>
<keyword evidence="6" id="KW-0472">Membrane</keyword>
<keyword evidence="7" id="KW-0614">Plasmid</keyword>
<keyword evidence="3" id="KW-1003">Cell membrane</keyword>
<dbReference type="Pfam" id="PF02534">
    <property type="entry name" value="T4SS-DNA_transf"/>
    <property type="match status" value="1"/>
</dbReference>
<organism evidence="7 8">
    <name type="scientific">Thermobifida halotolerans</name>
    <dbReference type="NCBI Taxonomy" id="483545"/>
    <lineage>
        <taxon>Bacteria</taxon>
        <taxon>Bacillati</taxon>
        <taxon>Actinomycetota</taxon>
        <taxon>Actinomycetes</taxon>
        <taxon>Streptosporangiales</taxon>
        <taxon>Nocardiopsidaceae</taxon>
        <taxon>Thermobifida</taxon>
    </lineage>
</organism>
<name>A0A399FVE4_9ACTN</name>
<dbReference type="SUPFAM" id="SSF52540">
    <property type="entry name" value="P-loop containing nucleoside triphosphate hydrolases"/>
    <property type="match status" value="1"/>
</dbReference>
<evidence type="ECO:0000256" key="6">
    <source>
        <dbReference type="ARBA" id="ARBA00023136"/>
    </source>
</evidence>
<evidence type="ECO:0000256" key="1">
    <source>
        <dbReference type="ARBA" id="ARBA00004651"/>
    </source>
</evidence>
<evidence type="ECO:0000313" key="7">
    <source>
        <dbReference type="EMBL" id="UOE22261.1"/>
    </source>
</evidence>
<evidence type="ECO:0000256" key="2">
    <source>
        <dbReference type="ARBA" id="ARBA00008806"/>
    </source>
</evidence>
<geneLocation type="plasmid" evidence="7 8">
    <name>pTH1</name>
</geneLocation>